<dbReference type="InterPro" id="IPR027417">
    <property type="entry name" value="P-loop_NTPase"/>
</dbReference>
<dbReference type="PANTHER" id="PTHR10039">
    <property type="entry name" value="AMELOGENIN"/>
    <property type="match status" value="1"/>
</dbReference>
<name>A0A8S0WHM0_CYCAE</name>
<evidence type="ECO:0000256" key="1">
    <source>
        <dbReference type="ARBA" id="ARBA00022737"/>
    </source>
</evidence>
<evidence type="ECO:0000313" key="3">
    <source>
        <dbReference type="EMBL" id="CAA7262443.1"/>
    </source>
</evidence>
<protein>
    <recommendedName>
        <fullName evidence="2">Nephrocystin 3-like N-terminal domain-containing protein</fullName>
    </recommendedName>
</protein>
<dbReference type="SUPFAM" id="SSF52540">
    <property type="entry name" value="P-loop containing nucleoside triphosphate hydrolases"/>
    <property type="match status" value="1"/>
</dbReference>
<accession>A0A8S0WHM0</accession>
<sequence length="766" mass="87218">MFQNANANMVHGNVFNVQQHQIRVHEGETDGRLKILLERCCIGAQVDSNERFDPPRCDPETRVKIIQGIMDWINSDDEGASIMVLHGSAGAGKSALEQTIAQRCQEKGRLASSFFLSRTAANPQRSDGDAVIPTLVYQHLQVFPWLKERVLEEISKDPGLLERSREVQFDRLFVKYFQASPQQLQSEPRPRLIALDGLDECNDRKIQQDLLRIIAAAIPCLRHPFRFFIACRPELHLMQVINHDPLFQNIRIRCVNLGDDSQVNKDVHLFLTKKFREIRQTHPLRKFLPKDWPPKSVITALVEKASGQFIYVDTVMRFVAWTHARPDDRLNVILAMAPPRRDEQPFANLDELYTYIFSCVEDCDTVQRVLGVIWLASQNKVFRSLHCSFSDPVHLEEILSCRPGDIHLAFADLPSVISISEGHGVKVLHASLFDFLLDSTRSGSHALDLALAHQSLATWLWRKVNSGEVPTGPVNLILRDDSMLSYFFGHCRSAHLSKELTQAIERTALVLMNFLGELAQDKWSSAIPANLDVVKHCDHLLSRMSVVFTRKDFPRDSDGCVVLVEKMREMWLQRPLTGADDLFIWMLTPTIESTDRSAQARGSHTRKLVPALQRAGSRISTMLARNEQYLGRHVIEEFQELAGDESGASRGMKLTLIASRLMFWMTCVQRYTDSHSSSKISDISFTWAKYAHEAVRLSYDPLSIKVLMLLTATLLRHAHQLDPTTVKYTFTVENEGALKVLESLFPKTAKYYKDQVNAYIKRCTYS</sequence>
<gene>
    <name evidence="3" type="ORF">AAE3_LOCUS4957</name>
</gene>
<feature type="domain" description="Nephrocystin 3-like N-terminal" evidence="2">
    <location>
        <begin position="70"/>
        <end position="232"/>
    </location>
</feature>
<dbReference type="Pfam" id="PF24883">
    <property type="entry name" value="NPHP3_N"/>
    <property type="match status" value="1"/>
</dbReference>
<organism evidence="3 4">
    <name type="scientific">Cyclocybe aegerita</name>
    <name type="common">Black poplar mushroom</name>
    <name type="synonym">Agrocybe aegerita</name>
    <dbReference type="NCBI Taxonomy" id="1973307"/>
    <lineage>
        <taxon>Eukaryota</taxon>
        <taxon>Fungi</taxon>
        <taxon>Dikarya</taxon>
        <taxon>Basidiomycota</taxon>
        <taxon>Agaricomycotina</taxon>
        <taxon>Agaricomycetes</taxon>
        <taxon>Agaricomycetidae</taxon>
        <taxon>Agaricales</taxon>
        <taxon>Agaricineae</taxon>
        <taxon>Bolbitiaceae</taxon>
        <taxon>Cyclocybe</taxon>
    </lineage>
</organism>
<dbReference type="InterPro" id="IPR056884">
    <property type="entry name" value="NPHP3-like_N"/>
</dbReference>
<dbReference type="EMBL" id="CACVBS010000036">
    <property type="protein sequence ID" value="CAA7262443.1"/>
    <property type="molecule type" value="Genomic_DNA"/>
</dbReference>
<comment type="caution">
    <text evidence="3">The sequence shown here is derived from an EMBL/GenBank/DDBJ whole genome shotgun (WGS) entry which is preliminary data.</text>
</comment>
<dbReference type="OrthoDB" id="5967843at2759"/>
<evidence type="ECO:0000313" key="4">
    <source>
        <dbReference type="Proteomes" id="UP000467700"/>
    </source>
</evidence>
<proteinExistence type="predicted"/>
<dbReference type="AlphaFoldDB" id="A0A8S0WHM0"/>
<keyword evidence="1" id="KW-0677">Repeat</keyword>
<reference evidence="3 4" key="1">
    <citation type="submission" date="2020-01" db="EMBL/GenBank/DDBJ databases">
        <authorList>
            <person name="Gupta K D."/>
        </authorList>
    </citation>
    <scope>NUCLEOTIDE SEQUENCE [LARGE SCALE GENOMIC DNA]</scope>
</reference>
<dbReference type="Gene3D" id="3.40.50.300">
    <property type="entry name" value="P-loop containing nucleotide triphosphate hydrolases"/>
    <property type="match status" value="1"/>
</dbReference>
<dbReference type="PANTHER" id="PTHR10039:SF14">
    <property type="entry name" value="NACHT DOMAIN-CONTAINING PROTEIN"/>
    <property type="match status" value="1"/>
</dbReference>
<evidence type="ECO:0000259" key="2">
    <source>
        <dbReference type="Pfam" id="PF24883"/>
    </source>
</evidence>
<keyword evidence="4" id="KW-1185">Reference proteome</keyword>
<dbReference type="Proteomes" id="UP000467700">
    <property type="component" value="Unassembled WGS sequence"/>
</dbReference>